<evidence type="ECO:0000256" key="2">
    <source>
        <dbReference type="ARBA" id="ARBA00022448"/>
    </source>
</evidence>
<dbReference type="InterPro" id="IPR052157">
    <property type="entry name" value="BCAA_transport_permease"/>
</dbReference>
<reference evidence="10 12" key="1">
    <citation type="submission" date="2016-11" db="EMBL/GenBank/DDBJ databases">
        <title>Complete Genome Sequence of Bradyrhizobium sp. strain J5, an isolated from soybean nodule in Hokkaido.</title>
        <authorList>
            <person name="Kanehara K."/>
        </authorList>
    </citation>
    <scope>NUCLEOTIDE SEQUENCE [LARGE SCALE GENOMIC DNA]</scope>
    <source>
        <strain evidence="10 12">J5</strain>
    </source>
</reference>
<evidence type="ECO:0000313" key="12">
    <source>
        <dbReference type="Proteomes" id="UP000181962"/>
    </source>
</evidence>
<evidence type="ECO:0000256" key="1">
    <source>
        <dbReference type="ARBA" id="ARBA00004651"/>
    </source>
</evidence>
<feature type="transmembrane region" description="Helical" evidence="9">
    <location>
        <begin position="43"/>
        <end position="60"/>
    </location>
</feature>
<dbReference type="Proteomes" id="UP000181962">
    <property type="component" value="Chromosome"/>
</dbReference>
<keyword evidence="2" id="KW-0813">Transport</keyword>
<evidence type="ECO:0000256" key="4">
    <source>
        <dbReference type="ARBA" id="ARBA00022692"/>
    </source>
</evidence>
<accession>A0A1L3F6C8</accession>
<keyword evidence="6 9" id="KW-1133">Transmembrane helix</keyword>
<keyword evidence="7 9" id="KW-0472">Membrane</keyword>
<feature type="transmembrane region" description="Helical" evidence="9">
    <location>
        <begin position="12"/>
        <end position="36"/>
    </location>
</feature>
<gene>
    <name evidence="10" type="ORF">BKD09_11035</name>
    <name evidence="11" type="ORF">BSZ19_15605</name>
</gene>
<evidence type="ECO:0000256" key="7">
    <source>
        <dbReference type="ARBA" id="ARBA00023136"/>
    </source>
</evidence>
<dbReference type="CDD" id="cd06582">
    <property type="entry name" value="TM_PBP1_LivH_like"/>
    <property type="match status" value="1"/>
</dbReference>
<dbReference type="Proteomes" id="UP000193335">
    <property type="component" value="Unassembled WGS sequence"/>
</dbReference>
<dbReference type="EMBL" id="NAFL01000241">
    <property type="protein sequence ID" value="OSJ33472.1"/>
    <property type="molecule type" value="Genomic_DNA"/>
</dbReference>
<evidence type="ECO:0000313" key="13">
    <source>
        <dbReference type="Proteomes" id="UP000193335"/>
    </source>
</evidence>
<evidence type="ECO:0000256" key="5">
    <source>
        <dbReference type="ARBA" id="ARBA00022970"/>
    </source>
</evidence>
<feature type="transmembrane region" description="Helical" evidence="9">
    <location>
        <begin position="222"/>
        <end position="250"/>
    </location>
</feature>
<evidence type="ECO:0000313" key="10">
    <source>
        <dbReference type="EMBL" id="APG08866.1"/>
    </source>
</evidence>
<comment type="similarity">
    <text evidence="8">Belongs to the binding-protein-dependent transport system permease family. LivHM subfamily.</text>
</comment>
<keyword evidence="3" id="KW-1003">Cell membrane</keyword>
<dbReference type="EMBL" id="CP017637">
    <property type="protein sequence ID" value="APG08866.1"/>
    <property type="molecule type" value="Genomic_DNA"/>
</dbReference>
<proteinExistence type="inferred from homology"/>
<evidence type="ECO:0000256" key="8">
    <source>
        <dbReference type="ARBA" id="ARBA00037998"/>
    </source>
</evidence>
<dbReference type="PANTHER" id="PTHR11795">
    <property type="entry name" value="BRANCHED-CHAIN AMINO ACID TRANSPORT SYSTEM PERMEASE PROTEIN LIVH"/>
    <property type="match status" value="1"/>
</dbReference>
<dbReference type="PANTHER" id="PTHR11795:SF445">
    <property type="entry name" value="AMINO ACID ABC TRANSPORTER PERMEASE PROTEIN"/>
    <property type="match status" value="1"/>
</dbReference>
<dbReference type="GO" id="GO:0006865">
    <property type="term" value="P:amino acid transport"/>
    <property type="evidence" value="ECO:0007669"/>
    <property type="project" value="UniProtKB-KW"/>
</dbReference>
<feature type="transmembrane region" description="Helical" evidence="9">
    <location>
        <begin position="192"/>
        <end position="216"/>
    </location>
</feature>
<dbReference type="GO" id="GO:0022857">
    <property type="term" value="F:transmembrane transporter activity"/>
    <property type="evidence" value="ECO:0007669"/>
    <property type="project" value="InterPro"/>
</dbReference>
<dbReference type="InterPro" id="IPR001851">
    <property type="entry name" value="ABC_transp_permease"/>
</dbReference>
<evidence type="ECO:0000256" key="3">
    <source>
        <dbReference type="ARBA" id="ARBA00022475"/>
    </source>
</evidence>
<dbReference type="RefSeq" id="WP_081369138.1">
    <property type="nucleotide sequence ID" value="NZ_CP017637.1"/>
</dbReference>
<feature type="transmembrane region" description="Helical" evidence="9">
    <location>
        <begin position="97"/>
        <end position="116"/>
    </location>
</feature>
<keyword evidence="5" id="KW-0029">Amino-acid transport</keyword>
<keyword evidence="4 9" id="KW-0812">Transmembrane</keyword>
<dbReference type="OrthoDB" id="9807115at2"/>
<sequence>MLDILPQLLVSGLLIGGVYGLLSIGLTLIFGVLRIVNFAQGEFIMLAMFGAFWLNTLWGIDPYVSILIVTPVLFGLGLLAERVVIKPILHAPHAMQIFATFGLSVVLQNVALTFWGPDYRSVQTAYSSQSLIVGNVAISVSSLYAFIVAFLMAGALIAFLQLSRDGKALRAMVQNRYAASLMGVNTQRLNRLAFGAGVACAAVAGCILTPMFYTFPTAGVDLIITAFVVVVLGGLGSVAGAMVGGLIIGVTQTLTGFYVSVELKDVMALVLFILILLIRPQGLFGRAGMEEVGTK</sequence>
<dbReference type="Pfam" id="PF02653">
    <property type="entry name" value="BPD_transp_2"/>
    <property type="match status" value="1"/>
</dbReference>
<organism evidence="10 12">
    <name type="scientific">Bradyrhizobium japonicum</name>
    <dbReference type="NCBI Taxonomy" id="375"/>
    <lineage>
        <taxon>Bacteria</taxon>
        <taxon>Pseudomonadati</taxon>
        <taxon>Pseudomonadota</taxon>
        <taxon>Alphaproteobacteria</taxon>
        <taxon>Hyphomicrobiales</taxon>
        <taxon>Nitrobacteraceae</taxon>
        <taxon>Bradyrhizobium</taxon>
    </lineage>
</organism>
<name>A0A1L3F6C8_BRAJP</name>
<dbReference type="AlphaFoldDB" id="A0A1L3F6C8"/>
<evidence type="ECO:0000256" key="6">
    <source>
        <dbReference type="ARBA" id="ARBA00022989"/>
    </source>
</evidence>
<protein>
    <submittedName>
        <fullName evidence="10">Branched-chain amino acid ABC transporter permease</fullName>
    </submittedName>
</protein>
<reference evidence="11 13" key="2">
    <citation type="submission" date="2017-03" db="EMBL/GenBank/DDBJ databases">
        <title>Whole genome sequences of fourteen strains of Bradyrhizobium canariense and one strain of Bradyrhizobium japonicum isolated from Lupinus (Papilionoideae: Genisteae) species in Algeria.</title>
        <authorList>
            <person name="Crovadore J."/>
            <person name="Chekireb D."/>
            <person name="Brachmann A."/>
            <person name="Chablais R."/>
            <person name="Cochard B."/>
            <person name="Lefort F."/>
        </authorList>
    </citation>
    <scope>NUCLEOTIDE SEQUENCE [LARGE SCALE GENOMIC DNA]</scope>
    <source>
        <strain evidence="11 13">UBMA197</strain>
    </source>
</reference>
<evidence type="ECO:0000256" key="9">
    <source>
        <dbReference type="SAM" id="Phobius"/>
    </source>
</evidence>
<feature type="transmembrane region" description="Helical" evidence="9">
    <location>
        <begin position="136"/>
        <end position="160"/>
    </location>
</feature>
<feature type="transmembrane region" description="Helical" evidence="9">
    <location>
        <begin position="257"/>
        <end position="278"/>
    </location>
</feature>
<evidence type="ECO:0000313" key="11">
    <source>
        <dbReference type="EMBL" id="OSJ33472.1"/>
    </source>
</evidence>
<feature type="transmembrane region" description="Helical" evidence="9">
    <location>
        <begin position="66"/>
        <end position="85"/>
    </location>
</feature>
<comment type="subcellular location">
    <subcellularLocation>
        <location evidence="1">Cell membrane</location>
        <topology evidence="1">Multi-pass membrane protein</topology>
    </subcellularLocation>
</comment>
<dbReference type="GO" id="GO:0005886">
    <property type="term" value="C:plasma membrane"/>
    <property type="evidence" value="ECO:0007669"/>
    <property type="project" value="UniProtKB-SubCell"/>
</dbReference>